<evidence type="ECO:0000313" key="2">
    <source>
        <dbReference type="Proteomes" id="UP000014977"/>
    </source>
</evidence>
<dbReference type="PANTHER" id="PTHR35004">
    <property type="entry name" value="TRANSPOSASE RV3428C-RELATED"/>
    <property type="match status" value="1"/>
</dbReference>
<proteinExistence type="predicted"/>
<dbReference type="PANTHER" id="PTHR35004:SF6">
    <property type="entry name" value="TRANSPOSASE"/>
    <property type="match status" value="1"/>
</dbReference>
<dbReference type="AlphaFoldDB" id="S7T620"/>
<accession>S7T620</accession>
<dbReference type="eggNOG" id="COG4584">
    <property type="taxonomic scope" value="Bacteria"/>
</dbReference>
<keyword evidence="2" id="KW-1185">Reference proteome</keyword>
<dbReference type="RefSeq" id="WP_020878652.1">
    <property type="nucleotide sequence ID" value="NZ_ATHJ01000138.1"/>
</dbReference>
<comment type="caution">
    <text evidence="1">The sequence shown here is derived from an EMBL/GenBank/DDBJ whole genome shotgun (WGS) entry which is preliminary data.</text>
</comment>
<gene>
    <name evidence="1" type="ORF">dsmv_0880</name>
</gene>
<name>S7T620_DESML</name>
<dbReference type="Proteomes" id="UP000014977">
    <property type="component" value="Unassembled WGS sequence"/>
</dbReference>
<dbReference type="PATRIC" id="fig|1121405.3.peg.4258"/>
<sequence length="140" mass="16311">MIDYEAFVRIKHYHEHQGLSPAQIAEALDLDDQTVRKWLAEKQYRPRTPVHRRSKLDPFKSYIVRLVETHPYTAVQVFQKIREEGFDGGYTIVKEYVQKIRPRRTPPFLKLSFAPGECAQVDWGSYGSVPVGSTSRRLSF</sequence>
<protein>
    <submittedName>
        <fullName evidence="1">IstA5</fullName>
    </submittedName>
</protein>
<reference evidence="1 2" key="1">
    <citation type="journal article" date="2013" name="Genome Announc.">
        <title>Draft genome sequences for three mercury-methylating, sulfate-reducing bacteria.</title>
        <authorList>
            <person name="Brown S.D."/>
            <person name="Hurt R.A.Jr."/>
            <person name="Gilmour C.C."/>
            <person name="Elias D.A."/>
        </authorList>
    </citation>
    <scope>NUCLEOTIDE SEQUENCE [LARGE SCALE GENOMIC DNA]</scope>
    <source>
        <strain evidence="1 2">DSM 2059</strain>
    </source>
</reference>
<dbReference type="EMBL" id="ATHJ01000138">
    <property type="protein sequence ID" value="EPR32507.1"/>
    <property type="molecule type" value="Genomic_DNA"/>
</dbReference>
<organism evidence="1 2">
    <name type="scientific">Desulfococcus multivorans DSM 2059</name>
    <dbReference type="NCBI Taxonomy" id="1121405"/>
    <lineage>
        <taxon>Bacteria</taxon>
        <taxon>Pseudomonadati</taxon>
        <taxon>Thermodesulfobacteriota</taxon>
        <taxon>Desulfobacteria</taxon>
        <taxon>Desulfobacterales</taxon>
        <taxon>Desulfococcaceae</taxon>
        <taxon>Desulfococcus</taxon>
    </lineage>
</organism>
<evidence type="ECO:0000313" key="1">
    <source>
        <dbReference type="EMBL" id="EPR32507.1"/>
    </source>
</evidence>